<reference evidence="2" key="1">
    <citation type="submission" date="2023-04" db="EMBL/GenBank/DDBJ databases">
        <title>Phytophthora lilii NBRC 32176.</title>
        <authorList>
            <person name="Ichikawa N."/>
            <person name="Sato H."/>
            <person name="Tonouchi N."/>
        </authorList>
    </citation>
    <scope>NUCLEOTIDE SEQUENCE</scope>
    <source>
        <strain evidence="2">NBRC 32176</strain>
    </source>
</reference>
<evidence type="ECO:0000256" key="1">
    <source>
        <dbReference type="SAM" id="Phobius"/>
    </source>
</evidence>
<comment type="caution">
    <text evidence="2">The sequence shown here is derived from an EMBL/GenBank/DDBJ whole genome shotgun (WGS) entry which is preliminary data.</text>
</comment>
<organism evidence="2 3">
    <name type="scientific">Phytophthora lilii</name>
    <dbReference type="NCBI Taxonomy" id="2077276"/>
    <lineage>
        <taxon>Eukaryota</taxon>
        <taxon>Sar</taxon>
        <taxon>Stramenopiles</taxon>
        <taxon>Oomycota</taxon>
        <taxon>Peronosporomycetes</taxon>
        <taxon>Peronosporales</taxon>
        <taxon>Peronosporaceae</taxon>
        <taxon>Phytophthora</taxon>
    </lineage>
</organism>
<dbReference type="AlphaFoldDB" id="A0A9W6WUC7"/>
<keyword evidence="1" id="KW-1133">Transmembrane helix</keyword>
<dbReference type="EMBL" id="BSXW01000255">
    <property type="protein sequence ID" value="GMF16569.1"/>
    <property type="molecule type" value="Genomic_DNA"/>
</dbReference>
<proteinExistence type="predicted"/>
<accession>A0A9W6WUC7</accession>
<feature type="transmembrane region" description="Helical" evidence="1">
    <location>
        <begin position="58"/>
        <end position="79"/>
    </location>
</feature>
<feature type="transmembrane region" description="Helical" evidence="1">
    <location>
        <begin position="27"/>
        <end position="46"/>
    </location>
</feature>
<keyword evidence="1" id="KW-0472">Membrane</keyword>
<gene>
    <name evidence="2" type="ORF">Plil01_000592700</name>
</gene>
<dbReference type="Proteomes" id="UP001165083">
    <property type="component" value="Unassembled WGS sequence"/>
</dbReference>
<evidence type="ECO:0000313" key="3">
    <source>
        <dbReference type="Proteomes" id="UP001165083"/>
    </source>
</evidence>
<keyword evidence="1" id="KW-0812">Transmembrane</keyword>
<sequence>MYVTQAKSSQSLNNRVKGELRQCSSNVVRGISGSFSLAAGSFFWYLSAVLGSLDALKLRTVNLAAPVARILVFFGTIIFDWTRDGNAVAFADSATSPNAVEMTAITIARLRFMRKQESCSPQYFLPSTVVLRSS</sequence>
<keyword evidence="3" id="KW-1185">Reference proteome</keyword>
<evidence type="ECO:0000313" key="2">
    <source>
        <dbReference type="EMBL" id="GMF16569.1"/>
    </source>
</evidence>
<name>A0A9W6WUC7_9STRA</name>
<protein>
    <submittedName>
        <fullName evidence="2">Unnamed protein product</fullName>
    </submittedName>
</protein>